<comment type="caution">
    <text evidence="1">The sequence shown here is derived from an EMBL/GenBank/DDBJ whole genome shotgun (WGS) entry which is preliminary data.</text>
</comment>
<organism evidence="1">
    <name type="scientific">Tanacetum cinerariifolium</name>
    <name type="common">Dalmatian daisy</name>
    <name type="synonym">Chrysanthemum cinerariifolium</name>
    <dbReference type="NCBI Taxonomy" id="118510"/>
    <lineage>
        <taxon>Eukaryota</taxon>
        <taxon>Viridiplantae</taxon>
        <taxon>Streptophyta</taxon>
        <taxon>Embryophyta</taxon>
        <taxon>Tracheophyta</taxon>
        <taxon>Spermatophyta</taxon>
        <taxon>Magnoliopsida</taxon>
        <taxon>eudicotyledons</taxon>
        <taxon>Gunneridae</taxon>
        <taxon>Pentapetalae</taxon>
        <taxon>asterids</taxon>
        <taxon>campanulids</taxon>
        <taxon>Asterales</taxon>
        <taxon>Asteraceae</taxon>
        <taxon>Asteroideae</taxon>
        <taxon>Anthemideae</taxon>
        <taxon>Anthemidinae</taxon>
        <taxon>Tanacetum</taxon>
    </lineage>
</organism>
<proteinExistence type="predicted"/>
<accession>A0A6L2MDX5</accession>
<sequence>MEFLSSFTFRDHIVDLDNVDTMIFQLGGVKRSMTMRHFILALGLYTPEEMGIALFKQFRESCFRNRPNNYNPDEHSGKKKVTIDDLFLLYNIDGGARVDVPWHLAKFFIDKAKGCKKKSPNVGAHLIRRIVSIYVLMTPGSLRSVTLGLETSLLNVAKLVDLGICRYNVLGYGELVNDIPNNGEDEGVANAGEDDEGV</sequence>
<gene>
    <name evidence="1" type="ORF">Tci_043455</name>
</gene>
<evidence type="ECO:0000313" key="1">
    <source>
        <dbReference type="EMBL" id="GEU71477.1"/>
    </source>
</evidence>
<dbReference type="AlphaFoldDB" id="A0A6L2MDX5"/>
<reference evidence="1" key="1">
    <citation type="journal article" date="2019" name="Sci. Rep.">
        <title>Draft genome of Tanacetum cinerariifolium, the natural source of mosquito coil.</title>
        <authorList>
            <person name="Yamashiro T."/>
            <person name="Shiraishi A."/>
            <person name="Satake H."/>
            <person name="Nakayama K."/>
        </authorList>
    </citation>
    <scope>NUCLEOTIDE SEQUENCE</scope>
</reference>
<dbReference type="EMBL" id="BKCJ010006312">
    <property type="protein sequence ID" value="GEU71477.1"/>
    <property type="molecule type" value="Genomic_DNA"/>
</dbReference>
<name>A0A6L2MDX5_TANCI</name>
<protein>
    <submittedName>
        <fullName evidence="1">Uncharacterized protein</fullName>
    </submittedName>
</protein>